<reference evidence="6" key="2">
    <citation type="submission" date="2024-04" db="EMBL/GenBank/DDBJ databases">
        <authorList>
            <person name="Chen Y."/>
            <person name="Shah S."/>
            <person name="Dougan E. K."/>
            <person name="Thang M."/>
            <person name="Chan C."/>
        </authorList>
    </citation>
    <scope>NUCLEOTIDE SEQUENCE [LARGE SCALE GENOMIC DNA]</scope>
</reference>
<dbReference type="GO" id="GO:0005737">
    <property type="term" value="C:cytoplasm"/>
    <property type="evidence" value="ECO:0007669"/>
    <property type="project" value="UniProtKB-SubCell"/>
</dbReference>
<comment type="caution">
    <text evidence="5">The sequence shown here is derived from an EMBL/GenBank/DDBJ whole genome shotgun (WGS) entry which is preliminary data.</text>
</comment>
<evidence type="ECO:0000256" key="2">
    <source>
        <dbReference type="SAM" id="MobiDB-lite"/>
    </source>
</evidence>
<dbReference type="GO" id="GO:0016779">
    <property type="term" value="F:nucleotidyltransferase activity"/>
    <property type="evidence" value="ECO:0007669"/>
    <property type="project" value="UniProtKB-KW"/>
</dbReference>
<dbReference type="SUPFAM" id="SSF81301">
    <property type="entry name" value="Nucleotidyltransferase"/>
    <property type="match status" value="1"/>
</dbReference>
<protein>
    <submittedName>
        <fullName evidence="7">Terminal uridylyltransferase cid1 (TUTase cid1) (Caffeine-induced death protein 1) (Poly(A) polymerase cid1) (PAP) (Poly(U) polymerase cid1) (PUP)</fullName>
    </submittedName>
</protein>
<evidence type="ECO:0000256" key="3">
    <source>
        <dbReference type="SAM" id="SignalP"/>
    </source>
</evidence>
<dbReference type="PROSITE" id="PS00028">
    <property type="entry name" value="ZINC_FINGER_C2H2_1"/>
    <property type="match status" value="1"/>
</dbReference>
<reference evidence="5" key="1">
    <citation type="submission" date="2022-10" db="EMBL/GenBank/DDBJ databases">
        <authorList>
            <person name="Chen Y."/>
            <person name="Dougan E. K."/>
            <person name="Chan C."/>
            <person name="Rhodes N."/>
            <person name="Thang M."/>
        </authorList>
    </citation>
    <scope>NUCLEOTIDE SEQUENCE</scope>
</reference>
<dbReference type="Pfam" id="PF22600">
    <property type="entry name" value="MTPAP-like_central"/>
    <property type="match status" value="1"/>
</dbReference>
<feature type="chain" id="PRO_5043272518" evidence="3">
    <location>
        <begin position="30"/>
        <end position="521"/>
    </location>
</feature>
<keyword evidence="1" id="KW-0862">Zinc</keyword>
<gene>
    <name evidence="5" type="ORF">C1SCF055_LOCUS27470</name>
</gene>
<dbReference type="Proteomes" id="UP001152797">
    <property type="component" value="Unassembled WGS sequence"/>
</dbReference>
<evidence type="ECO:0000313" key="7">
    <source>
        <dbReference type="EMBL" id="CAL4788733.1"/>
    </source>
</evidence>
<keyword evidence="7" id="KW-0808">Transferase</keyword>
<feature type="domain" description="C2H2-type" evidence="4">
    <location>
        <begin position="472"/>
        <end position="501"/>
    </location>
</feature>
<dbReference type="GO" id="GO:0031123">
    <property type="term" value="P:RNA 3'-end processing"/>
    <property type="evidence" value="ECO:0007669"/>
    <property type="project" value="TreeGrafter"/>
</dbReference>
<dbReference type="InterPro" id="IPR054708">
    <property type="entry name" value="MTPAP-like_central"/>
</dbReference>
<feature type="signal peptide" evidence="3">
    <location>
        <begin position="1"/>
        <end position="29"/>
    </location>
</feature>
<keyword evidence="8" id="KW-1185">Reference proteome</keyword>
<keyword evidence="7" id="KW-0548">Nucleotidyltransferase</keyword>
<evidence type="ECO:0000313" key="6">
    <source>
        <dbReference type="EMBL" id="CAL1154796.1"/>
    </source>
</evidence>
<feature type="non-terminal residue" evidence="5">
    <location>
        <position position="1"/>
    </location>
</feature>
<dbReference type="PROSITE" id="PS50157">
    <property type="entry name" value="ZINC_FINGER_C2H2_2"/>
    <property type="match status" value="1"/>
</dbReference>
<dbReference type="GO" id="GO:0008270">
    <property type="term" value="F:zinc ion binding"/>
    <property type="evidence" value="ECO:0007669"/>
    <property type="project" value="UniProtKB-KW"/>
</dbReference>
<proteinExistence type="predicted"/>
<evidence type="ECO:0000313" key="5">
    <source>
        <dbReference type="EMBL" id="CAI4001421.1"/>
    </source>
</evidence>
<dbReference type="EMBL" id="CAMXCT020002935">
    <property type="protein sequence ID" value="CAL1154796.1"/>
    <property type="molecule type" value="Genomic_DNA"/>
</dbReference>
<feature type="region of interest" description="Disordered" evidence="2">
    <location>
        <begin position="46"/>
        <end position="72"/>
    </location>
</feature>
<dbReference type="PANTHER" id="PTHR12271:SF40">
    <property type="entry name" value="POLY(A) RNA POLYMERASE GLD2"/>
    <property type="match status" value="1"/>
</dbReference>
<dbReference type="Gene3D" id="1.10.1410.10">
    <property type="match status" value="1"/>
</dbReference>
<sequence>MASPSRPLPLAAALLALLLGLGGTATALAAFGRKAKLKLRKAPEIAGNTGFPAPPATRSRRSLAPKPEQSAEADLNEELEALALQVLPGKEDQSKKAEIWKALQLICIDALGDGVEVWPFGSSANGCGEGGSDLDMVVSADEKPKRKAVNALLKIADECWMHGFEVEDFRPNAKVPILMLWKDGLDIDLSCGNLLPLLNTRLLRSYTLLNPRLSVVAAAVKRWAKAHGIAKTFDGFISSYAWTLMVVYYMQIKDQLPSLHRLMEWSQKDYQILNDYAWNFVSLEDAKQMWHINSAHMNSAELLRGFFSFYATDFVWGSSQAASPFALLQEVVSVRRGEREMLSSRGCYQNLRGRTGAAAQLHIEDPIDIRRNLNFALKKYAINVNTIRFEIDSAHQLLREGRGLTLLGIQLPPGQPGRLPWRQRVQEGFLELPGDPSKSVSTRCIYCNTSMPLAKFLDHGKCQVQRLRPGEACCEMCLKCFLRAADLQQHQEATGHQGLVSRDEALALAAAAEEVPKGTRR</sequence>
<dbReference type="InterPro" id="IPR043519">
    <property type="entry name" value="NT_sf"/>
</dbReference>
<name>A0A9P1G6I2_9DINO</name>
<evidence type="ECO:0000313" key="8">
    <source>
        <dbReference type="Proteomes" id="UP001152797"/>
    </source>
</evidence>
<dbReference type="InterPro" id="IPR013087">
    <property type="entry name" value="Znf_C2H2_type"/>
</dbReference>
<evidence type="ECO:0000259" key="4">
    <source>
        <dbReference type="PROSITE" id="PS50157"/>
    </source>
</evidence>
<evidence type="ECO:0000256" key="1">
    <source>
        <dbReference type="PROSITE-ProRule" id="PRU00042"/>
    </source>
</evidence>
<keyword evidence="1" id="KW-0863">Zinc-finger</keyword>
<accession>A0A9P1G6I2</accession>
<dbReference type="OrthoDB" id="442263at2759"/>
<dbReference type="EMBL" id="CAMXCT030002935">
    <property type="protein sequence ID" value="CAL4788733.1"/>
    <property type="molecule type" value="Genomic_DNA"/>
</dbReference>
<dbReference type="Gene3D" id="3.30.460.10">
    <property type="entry name" value="Beta Polymerase, domain 2"/>
    <property type="match status" value="1"/>
</dbReference>
<keyword evidence="3" id="KW-0732">Signal</keyword>
<dbReference type="EMBL" id="CAMXCT010002935">
    <property type="protein sequence ID" value="CAI4001421.1"/>
    <property type="molecule type" value="Genomic_DNA"/>
</dbReference>
<organism evidence="5">
    <name type="scientific">Cladocopium goreaui</name>
    <dbReference type="NCBI Taxonomy" id="2562237"/>
    <lineage>
        <taxon>Eukaryota</taxon>
        <taxon>Sar</taxon>
        <taxon>Alveolata</taxon>
        <taxon>Dinophyceae</taxon>
        <taxon>Suessiales</taxon>
        <taxon>Symbiodiniaceae</taxon>
        <taxon>Cladocopium</taxon>
    </lineage>
</organism>
<dbReference type="AlphaFoldDB" id="A0A9P1G6I2"/>
<dbReference type="SUPFAM" id="SSF81631">
    <property type="entry name" value="PAP/OAS1 substrate-binding domain"/>
    <property type="match status" value="1"/>
</dbReference>
<keyword evidence="1" id="KW-0479">Metal-binding</keyword>
<dbReference type="PANTHER" id="PTHR12271">
    <property type="entry name" value="POLY A POLYMERASE CID PAP -RELATED"/>
    <property type="match status" value="1"/>
</dbReference>